<dbReference type="PANTHER" id="PTHR46511:SF1">
    <property type="entry name" value="MORN REPEAT-CONTAINING PROTEIN 3"/>
    <property type="match status" value="1"/>
</dbReference>
<evidence type="ECO:0000256" key="2">
    <source>
        <dbReference type="ARBA" id="ARBA00022737"/>
    </source>
</evidence>
<reference evidence="6" key="3">
    <citation type="submission" date="2025-09" db="UniProtKB">
        <authorList>
            <consortium name="Ensembl"/>
        </authorList>
    </citation>
    <scope>IDENTIFICATION</scope>
</reference>
<keyword evidence="7" id="KW-1185">Reference proteome</keyword>
<dbReference type="AlphaFoldDB" id="A0A3B4CJ30"/>
<dbReference type="GO" id="GO:0001669">
    <property type="term" value="C:acrosomal vesicle"/>
    <property type="evidence" value="ECO:0007669"/>
    <property type="project" value="UniProtKB-SubCell"/>
</dbReference>
<keyword evidence="2" id="KW-0677">Repeat</keyword>
<dbReference type="Pfam" id="PF02493">
    <property type="entry name" value="MORN"/>
    <property type="match status" value="6"/>
</dbReference>
<sequence length="255" mass="28939">MPRLKNHQKAESLAKLSDKKAQKSGVHCTVYSVNGDQYTGDWLDNKKHGKGTQVWKRAEVMYDGDWKFGKRDGFGTLSRCLPLSSDYVRVYSGEWRNDKKEGFGTQFYSASSWYEGQWVGHQRSGSGRMYYPNGDIYEGEWLKDKPHGQGILTLANKNKYEGSWKDGKKNGHGRFFYLDRGQLYEGFWVDDVAKCGTVCDYGRDQAATPTTYPLPQAPVLCPQVQLKEFVLVCSALADCCWDSECYSLCPKSGHV</sequence>
<accession>A0A3B4CJ30</accession>
<evidence type="ECO:0000256" key="3">
    <source>
        <dbReference type="ARBA" id="ARBA00023329"/>
    </source>
</evidence>
<dbReference type="InterPro" id="IPR003409">
    <property type="entry name" value="MORN"/>
</dbReference>
<dbReference type="SUPFAM" id="SSF82185">
    <property type="entry name" value="Histone H3 K4-specific methyltransferase SET7/9 N-terminal domain"/>
    <property type="match status" value="2"/>
</dbReference>
<evidence type="ECO:0000256" key="1">
    <source>
        <dbReference type="ARBA" id="ARBA00004218"/>
    </source>
</evidence>
<reference evidence="6 7" key="1">
    <citation type="submission" date="2020-10" db="EMBL/GenBank/DDBJ databases">
        <title>Pygocentrus nattereri (red-bellied piranha) genome, fPygNat1, primary haplotype.</title>
        <authorList>
            <person name="Myers G."/>
            <person name="Meyer A."/>
            <person name="Karagic N."/>
            <person name="Pippel M."/>
            <person name="Winkler S."/>
            <person name="Tracey A."/>
            <person name="Wood J."/>
            <person name="Formenti G."/>
            <person name="Howe K."/>
            <person name="Fedrigo O."/>
            <person name="Jarvis E.D."/>
        </authorList>
    </citation>
    <scope>NUCLEOTIDE SEQUENCE [LARGE SCALE GENOMIC DNA]</scope>
</reference>
<evidence type="ECO:0000313" key="7">
    <source>
        <dbReference type="Proteomes" id="UP001501920"/>
    </source>
</evidence>
<gene>
    <name evidence="6" type="primary">MORN3</name>
</gene>
<dbReference type="Gene3D" id="2.20.110.10">
    <property type="entry name" value="Histone H3 K4-specific methyltransferase SET7/9 N-terminal domain"/>
    <property type="match status" value="3"/>
</dbReference>
<comment type="subcellular location">
    <subcellularLocation>
        <location evidence="1">Cytoplasmic vesicle</location>
        <location evidence="1">Secretory vesicle</location>
        <location evidence="1">Acrosome</location>
    </subcellularLocation>
</comment>
<evidence type="ECO:0000256" key="5">
    <source>
        <dbReference type="ARBA" id="ARBA00045851"/>
    </source>
</evidence>
<proteinExistence type="predicted"/>
<protein>
    <recommendedName>
        <fullName evidence="4">MORN repeat-containing protein 3</fullName>
    </recommendedName>
</protein>
<dbReference type="InterPro" id="IPR052472">
    <property type="entry name" value="MORN3"/>
</dbReference>
<dbReference type="OMA" id="GHGRFFH"/>
<evidence type="ECO:0000313" key="6">
    <source>
        <dbReference type="Ensembl" id="ENSPNAP00000010509.2"/>
    </source>
</evidence>
<comment type="function">
    <text evidence="5">Assembles a suppression complex (suppresome) by tethering SIRT1 and MDM2 to regulate composite modifications of p53/TP53. Confers both deacetylation-mediated functional inactivation, by SIRT1, and ubiquitination-dependent degradation, by MDM2, of p53/TP53, promoting a proliferative and cell survival behaviors. May play a role in the regulation of spermatogenesis.</text>
</comment>
<dbReference type="STRING" id="42514.ENSPNAP00000010509"/>
<dbReference type="PANTHER" id="PTHR46511">
    <property type="entry name" value="MORN REPEAT-CONTAINING PROTEIN 3"/>
    <property type="match status" value="1"/>
</dbReference>
<keyword evidence="3" id="KW-0968">Cytoplasmic vesicle</keyword>
<dbReference type="GeneTree" id="ENSGT00940000159285"/>
<name>A0A3B4CJ30_PYGNA</name>
<dbReference type="Proteomes" id="UP001501920">
    <property type="component" value="Chromosome 18"/>
</dbReference>
<reference evidence="6" key="2">
    <citation type="submission" date="2025-08" db="UniProtKB">
        <authorList>
            <consortium name="Ensembl"/>
        </authorList>
    </citation>
    <scope>IDENTIFICATION</scope>
</reference>
<evidence type="ECO:0000256" key="4">
    <source>
        <dbReference type="ARBA" id="ARBA00039854"/>
    </source>
</evidence>
<organism evidence="6 7">
    <name type="scientific">Pygocentrus nattereri</name>
    <name type="common">Red-bellied piranha</name>
    <dbReference type="NCBI Taxonomy" id="42514"/>
    <lineage>
        <taxon>Eukaryota</taxon>
        <taxon>Metazoa</taxon>
        <taxon>Chordata</taxon>
        <taxon>Craniata</taxon>
        <taxon>Vertebrata</taxon>
        <taxon>Euteleostomi</taxon>
        <taxon>Actinopterygii</taxon>
        <taxon>Neopterygii</taxon>
        <taxon>Teleostei</taxon>
        <taxon>Ostariophysi</taxon>
        <taxon>Characiformes</taxon>
        <taxon>Characoidei</taxon>
        <taxon>Pygocentrus</taxon>
    </lineage>
</organism>
<dbReference type="Ensembl" id="ENSPNAT00000035750.2">
    <property type="protein sequence ID" value="ENSPNAP00000010509.2"/>
    <property type="gene ID" value="ENSPNAG00000016086.2"/>
</dbReference>
<dbReference type="SMART" id="SM00698">
    <property type="entry name" value="MORN"/>
    <property type="match status" value="6"/>
</dbReference>
<dbReference type="OrthoDB" id="270720at2759"/>